<dbReference type="Proteomes" id="UP000694867">
    <property type="component" value="Unplaced"/>
</dbReference>
<evidence type="ECO:0000256" key="6">
    <source>
        <dbReference type="ARBA" id="ARBA00022490"/>
    </source>
</evidence>
<evidence type="ECO:0000313" key="12">
    <source>
        <dbReference type="RefSeq" id="XP_028967416.1"/>
    </source>
</evidence>
<comment type="subcellular location">
    <subcellularLocation>
        <location evidence="2">Cytoplasm</location>
        <location evidence="2">Cytoskeleton</location>
        <location evidence="2">Cilium basal body</location>
    </subcellularLocation>
    <subcellularLocation>
        <location evidence="1">Cytoplasm</location>
        <location evidence="1">Cytoskeleton</location>
        <location evidence="1">Microtubule organizing center</location>
        <location evidence="1">Centrosome</location>
        <location evidence="1">Centriole</location>
    </subcellularLocation>
    <subcellularLocation>
        <location evidence="3">Cytoplasm</location>
        <location evidence="3">Cytoskeleton</location>
        <location evidence="3">Spindle</location>
    </subcellularLocation>
</comment>
<keyword evidence="10" id="KW-0966">Cell projection</keyword>
<keyword evidence="11" id="KW-1185">Reference proteome</keyword>
<dbReference type="PANTHER" id="PTHR31539">
    <property type="entry name" value="CENTROSOMAL PROTEIN OF 19K CEP19"/>
    <property type="match status" value="1"/>
</dbReference>
<evidence type="ECO:0000256" key="5">
    <source>
        <dbReference type="ARBA" id="ARBA00022015"/>
    </source>
</evidence>
<evidence type="ECO:0000256" key="9">
    <source>
        <dbReference type="ARBA" id="ARBA00023212"/>
    </source>
</evidence>
<dbReference type="KEGG" id="goe:114828248"/>
<evidence type="ECO:0000313" key="11">
    <source>
        <dbReference type="Proteomes" id="UP000694867"/>
    </source>
</evidence>
<dbReference type="GO" id="GO:0097712">
    <property type="term" value="P:vesicle targeting, trans-Golgi to periciliary membrane compartment"/>
    <property type="evidence" value="ECO:0007669"/>
    <property type="project" value="TreeGrafter"/>
</dbReference>
<dbReference type="RefSeq" id="XP_028967416.1">
    <property type="nucleotide sequence ID" value="XM_029111583.1"/>
</dbReference>
<dbReference type="InterPro" id="IPR029412">
    <property type="entry name" value="CEP19"/>
</dbReference>
<dbReference type="AlphaFoldDB" id="A0AAJ7SET3"/>
<keyword evidence="6" id="KW-0963">Cytoplasm</keyword>
<name>A0AAJ7SET3_9ACAR</name>
<sequence length="303" mass="34452">MNIAVSCYDTDRALNECECRDPLKFYAIEALLTKSSKPATPRPPPTHYVRAIVKERIFDTILGEEVKFVHQRAMQSVSVGRRAQLQATPRRLMIFCEGHHGNENTVLLERAGLRSTIKTRLIHVAFVLVRFLSGSFMETGVSVVERNRIKKIGIILKGTPKLVVVYERDRRFRRRSMPVRGIYRNSDLKIITAELSKKHDVLGELQSLQIEKLLSIVQETVRGSSVKDAIAFATKKYSLDPEEDLNVLDDKALEVKKELMSSSFQKNSVKPGDPNFKYDVEVDFNTFETSAGWDSDSDEVVDF</sequence>
<dbReference type="Pfam" id="PF14933">
    <property type="entry name" value="CEP19"/>
    <property type="match status" value="1"/>
</dbReference>
<keyword evidence="9" id="KW-0206">Cytoskeleton</keyword>
<dbReference type="GO" id="GO:0000922">
    <property type="term" value="C:spindle pole"/>
    <property type="evidence" value="ECO:0007669"/>
    <property type="project" value="TreeGrafter"/>
</dbReference>
<evidence type="ECO:0000256" key="1">
    <source>
        <dbReference type="ARBA" id="ARBA00004114"/>
    </source>
</evidence>
<protein>
    <recommendedName>
        <fullName evidence="5">Centrosomal protein of 19 kDa</fullName>
    </recommendedName>
</protein>
<evidence type="ECO:0000256" key="4">
    <source>
        <dbReference type="ARBA" id="ARBA00009371"/>
    </source>
</evidence>
<accession>A0AAJ7SET3</accession>
<organism evidence="11 12">
    <name type="scientific">Galendromus occidentalis</name>
    <name type="common">western predatory mite</name>
    <dbReference type="NCBI Taxonomy" id="34638"/>
    <lineage>
        <taxon>Eukaryota</taxon>
        <taxon>Metazoa</taxon>
        <taxon>Ecdysozoa</taxon>
        <taxon>Arthropoda</taxon>
        <taxon>Chelicerata</taxon>
        <taxon>Arachnida</taxon>
        <taxon>Acari</taxon>
        <taxon>Parasitiformes</taxon>
        <taxon>Mesostigmata</taxon>
        <taxon>Gamasina</taxon>
        <taxon>Phytoseioidea</taxon>
        <taxon>Phytoseiidae</taxon>
        <taxon>Typhlodrominae</taxon>
        <taxon>Galendromus</taxon>
    </lineage>
</organism>
<keyword evidence="8" id="KW-0969">Cilium</keyword>
<keyword evidence="7" id="KW-0970">Cilium biogenesis/degradation</keyword>
<dbReference type="GO" id="GO:0034454">
    <property type="term" value="P:microtubule anchoring at centrosome"/>
    <property type="evidence" value="ECO:0007669"/>
    <property type="project" value="TreeGrafter"/>
</dbReference>
<reference evidence="12" key="1">
    <citation type="submission" date="2025-08" db="UniProtKB">
        <authorList>
            <consortium name="RefSeq"/>
        </authorList>
    </citation>
    <scope>IDENTIFICATION</scope>
</reference>
<dbReference type="GO" id="GO:0005813">
    <property type="term" value="C:centrosome"/>
    <property type="evidence" value="ECO:0007669"/>
    <property type="project" value="TreeGrafter"/>
</dbReference>
<evidence type="ECO:0000256" key="3">
    <source>
        <dbReference type="ARBA" id="ARBA00004186"/>
    </source>
</evidence>
<dbReference type="PANTHER" id="PTHR31539:SF1">
    <property type="entry name" value="CENTROSOMAL PROTEIN OF 19 KDA"/>
    <property type="match status" value="1"/>
</dbReference>
<evidence type="ECO:0000256" key="2">
    <source>
        <dbReference type="ARBA" id="ARBA00004120"/>
    </source>
</evidence>
<dbReference type="GeneID" id="114828248"/>
<dbReference type="GO" id="GO:0036064">
    <property type="term" value="C:ciliary basal body"/>
    <property type="evidence" value="ECO:0007669"/>
    <property type="project" value="TreeGrafter"/>
</dbReference>
<gene>
    <name evidence="12" type="primary">LOC114828248</name>
</gene>
<evidence type="ECO:0000256" key="7">
    <source>
        <dbReference type="ARBA" id="ARBA00022794"/>
    </source>
</evidence>
<evidence type="ECO:0000256" key="8">
    <source>
        <dbReference type="ARBA" id="ARBA00023069"/>
    </source>
</evidence>
<evidence type="ECO:0000256" key="10">
    <source>
        <dbReference type="ARBA" id="ARBA00023273"/>
    </source>
</evidence>
<comment type="similarity">
    <text evidence="4">Belongs to the CEP19 family.</text>
</comment>
<proteinExistence type="inferred from homology"/>
<dbReference type="GO" id="GO:0005814">
    <property type="term" value="C:centriole"/>
    <property type="evidence" value="ECO:0007669"/>
    <property type="project" value="UniProtKB-SubCell"/>
</dbReference>